<proteinExistence type="predicted"/>
<reference evidence="2 3" key="1">
    <citation type="submission" date="2019-06" db="EMBL/GenBank/DDBJ databases">
        <title>Sequencing the genomes of 1000 actinobacteria strains.</title>
        <authorList>
            <person name="Klenk H.-P."/>
        </authorList>
    </citation>
    <scope>NUCLEOTIDE SEQUENCE [LARGE SCALE GENOMIC DNA]</scope>
    <source>
        <strain evidence="2 3">DSM 45679</strain>
    </source>
</reference>
<evidence type="ECO:0000313" key="2">
    <source>
        <dbReference type="EMBL" id="TQJ04661.1"/>
    </source>
</evidence>
<dbReference type="EMBL" id="VFML01000001">
    <property type="protein sequence ID" value="TQJ04661.1"/>
    <property type="molecule type" value="Genomic_DNA"/>
</dbReference>
<evidence type="ECO:0000313" key="3">
    <source>
        <dbReference type="Proteomes" id="UP000320876"/>
    </source>
</evidence>
<dbReference type="AlphaFoldDB" id="A0A542DNH6"/>
<organism evidence="2 3">
    <name type="scientific">Amycolatopsis cihanbeyliensis</name>
    <dbReference type="NCBI Taxonomy" id="1128664"/>
    <lineage>
        <taxon>Bacteria</taxon>
        <taxon>Bacillati</taxon>
        <taxon>Actinomycetota</taxon>
        <taxon>Actinomycetes</taxon>
        <taxon>Pseudonocardiales</taxon>
        <taxon>Pseudonocardiaceae</taxon>
        <taxon>Amycolatopsis</taxon>
    </lineage>
</organism>
<feature type="domain" description="Toprim" evidence="1">
    <location>
        <begin position="117"/>
        <end position="206"/>
    </location>
</feature>
<protein>
    <submittedName>
        <fullName evidence="2">Toprim domain-containing protein</fullName>
    </submittedName>
</protein>
<sequence length="214" mass="23445">MADATARYHESLAGSAAEDHLNERGLMGPSVTQTVEKFRLGFVGEPLAGHEMYRGMLAVPYLRRTARGEWSVVAMRFRCIRADCDHSDHPGRKYATMAGDKPRLFNTVALLDHQDRIAICEGEIDAITATVLGVPAVGVPGVEAWQSYFGELFLGHERVWILADNDDSGQGREFAVKVAKDLPNALVVPAMAGEDVNSMAVKHGPESLRKRIDD</sequence>
<keyword evidence="3" id="KW-1185">Reference proteome</keyword>
<dbReference type="RefSeq" id="WP_170220891.1">
    <property type="nucleotide sequence ID" value="NZ_VFML01000001.1"/>
</dbReference>
<comment type="caution">
    <text evidence="2">The sequence shown here is derived from an EMBL/GenBank/DDBJ whole genome shotgun (WGS) entry which is preliminary data.</text>
</comment>
<dbReference type="CDD" id="cd01029">
    <property type="entry name" value="TOPRIM_primases"/>
    <property type="match status" value="1"/>
</dbReference>
<dbReference type="InterPro" id="IPR034154">
    <property type="entry name" value="TOPRIM_DnaG/twinkle"/>
</dbReference>
<dbReference type="SUPFAM" id="SSF56731">
    <property type="entry name" value="DNA primase core"/>
    <property type="match status" value="1"/>
</dbReference>
<name>A0A542DNH6_AMYCI</name>
<evidence type="ECO:0000259" key="1">
    <source>
        <dbReference type="Pfam" id="PF13362"/>
    </source>
</evidence>
<dbReference type="InterPro" id="IPR006171">
    <property type="entry name" value="TOPRIM_dom"/>
</dbReference>
<dbReference type="Proteomes" id="UP000320876">
    <property type="component" value="Unassembled WGS sequence"/>
</dbReference>
<dbReference type="Gene3D" id="3.40.1360.10">
    <property type="match status" value="1"/>
</dbReference>
<accession>A0A542DNH6</accession>
<dbReference type="Pfam" id="PF13362">
    <property type="entry name" value="Toprim_3"/>
    <property type="match status" value="1"/>
</dbReference>
<gene>
    <name evidence="2" type="ORF">FB471_4465</name>
</gene>